<proteinExistence type="predicted"/>
<gene>
    <name evidence="1" type="ORF">SAMN05444586_101570</name>
</gene>
<keyword evidence="2" id="KW-1185">Reference proteome</keyword>
<dbReference type="EMBL" id="FOZU01000015">
    <property type="protein sequence ID" value="SFS98901.1"/>
    <property type="molecule type" value="Genomic_DNA"/>
</dbReference>
<organism evidence="1 2">
    <name type="scientific">Acinetobacter bohemicus</name>
    <dbReference type="NCBI Taxonomy" id="1435036"/>
    <lineage>
        <taxon>Bacteria</taxon>
        <taxon>Pseudomonadati</taxon>
        <taxon>Pseudomonadota</taxon>
        <taxon>Gammaproteobacteria</taxon>
        <taxon>Moraxellales</taxon>
        <taxon>Moraxellaceae</taxon>
        <taxon>Acinetobacter</taxon>
    </lineage>
</organism>
<protein>
    <submittedName>
        <fullName evidence="1">Uncharacterized protein</fullName>
    </submittedName>
</protein>
<sequence>MLQFLMCLFSFHGATEIEYTIDDEEIKVCRDCMKEKK</sequence>
<evidence type="ECO:0000313" key="2">
    <source>
        <dbReference type="Proteomes" id="UP000182827"/>
    </source>
</evidence>
<evidence type="ECO:0000313" key="1">
    <source>
        <dbReference type="EMBL" id="SFS98901.1"/>
    </source>
</evidence>
<reference evidence="2" key="1">
    <citation type="submission" date="2016-10" db="EMBL/GenBank/DDBJ databases">
        <authorList>
            <person name="Varghese N."/>
            <person name="Submissions S."/>
        </authorList>
    </citation>
    <scope>NUCLEOTIDE SEQUENCE [LARGE SCALE GENOMIC DNA]</scope>
    <source>
        <strain evidence="2">ANC 5076</strain>
    </source>
</reference>
<dbReference type="Proteomes" id="UP000182827">
    <property type="component" value="Unassembled WGS sequence"/>
</dbReference>
<dbReference type="AlphaFoldDB" id="A0A1I6UBX1"/>
<name>A0A1I6UBX1_9GAMM</name>
<accession>A0A1I6UBX1</accession>